<organism evidence="1 2">
    <name type="scientific">Chryseolinea soli</name>
    <dbReference type="NCBI Taxonomy" id="2321403"/>
    <lineage>
        <taxon>Bacteria</taxon>
        <taxon>Pseudomonadati</taxon>
        <taxon>Bacteroidota</taxon>
        <taxon>Cytophagia</taxon>
        <taxon>Cytophagales</taxon>
        <taxon>Fulvivirgaceae</taxon>
        <taxon>Chryseolinea</taxon>
    </lineage>
</organism>
<accession>A0A385SXS2</accession>
<dbReference type="AlphaFoldDB" id="A0A385SXS2"/>
<dbReference type="EMBL" id="CP032382">
    <property type="protein sequence ID" value="AYB33528.1"/>
    <property type="molecule type" value="Genomic_DNA"/>
</dbReference>
<evidence type="ECO:0000313" key="1">
    <source>
        <dbReference type="EMBL" id="AYB33528.1"/>
    </source>
</evidence>
<dbReference type="Proteomes" id="UP000266183">
    <property type="component" value="Chromosome"/>
</dbReference>
<name>A0A385SXS2_9BACT</name>
<reference evidence="2" key="1">
    <citation type="submission" date="2018-09" db="EMBL/GenBank/DDBJ databases">
        <title>Chryseolinea sp. KIS68-18 isolated from soil.</title>
        <authorList>
            <person name="Weon H.-Y."/>
            <person name="Kwon S.-W."/>
            <person name="Lee S.A."/>
        </authorList>
    </citation>
    <scope>NUCLEOTIDE SEQUENCE [LARGE SCALE GENOMIC DNA]</scope>
    <source>
        <strain evidence="2">KIS68-18</strain>
    </source>
</reference>
<sequence>MKKDDLEFFITAMPRTRPAYYYLGCLDGSIFMDFDIGENERICLKRISFDGFGCCDLNDQAIPMDEVDSQTFKEIIDAQLSDQSRLTSIVRKTILNNQKLIWEDALKEYGLS</sequence>
<dbReference type="OrthoDB" id="6993559at2"/>
<dbReference type="KEGG" id="chk:D4L85_24370"/>
<keyword evidence="2" id="KW-1185">Reference proteome</keyword>
<dbReference type="RefSeq" id="WP_119756762.1">
    <property type="nucleotide sequence ID" value="NZ_CP032382.1"/>
</dbReference>
<proteinExistence type="predicted"/>
<evidence type="ECO:0000313" key="2">
    <source>
        <dbReference type="Proteomes" id="UP000266183"/>
    </source>
</evidence>
<protein>
    <submittedName>
        <fullName evidence="1">Uncharacterized protein</fullName>
    </submittedName>
</protein>
<gene>
    <name evidence="1" type="ORF">D4L85_24370</name>
</gene>